<accession>E4Y1Z2</accession>
<gene>
    <name evidence="1" type="ORF">GSOID_T00016172001</name>
</gene>
<proteinExistence type="predicted"/>
<keyword evidence="2" id="KW-1185">Reference proteome</keyword>
<name>E4Y1Z2_OIKDI</name>
<protein>
    <submittedName>
        <fullName evidence="1">Uncharacterized protein</fullName>
    </submittedName>
</protein>
<sequence>MVRWALRAPGASTYLETLQNWKTPRAVASPLWGSITTLRLALLACIPELVCSWLLRTCSNGSHSACAGSLFEPERE</sequence>
<dbReference type="EMBL" id="FN653723">
    <property type="protein sequence ID" value="CBY15886.1"/>
    <property type="molecule type" value="Genomic_DNA"/>
</dbReference>
<organism evidence="1">
    <name type="scientific">Oikopleura dioica</name>
    <name type="common">Tunicate</name>
    <dbReference type="NCBI Taxonomy" id="34765"/>
    <lineage>
        <taxon>Eukaryota</taxon>
        <taxon>Metazoa</taxon>
        <taxon>Chordata</taxon>
        <taxon>Tunicata</taxon>
        <taxon>Appendicularia</taxon>
        <taxon>Copelata</taxon>
        <taxon>Oikopleuridae</taxon>
        <taxon>Oikopleura</taxon>
    </lineage>
</organism>
<evidence type="ECO:0000313" key="2">
    <source>
        <dbReference type="Proteomes" id="UP000001307"/>
    </source>
</evidence>
<dbReference type="AlphaFoldDB" id="E4Y1Z2"/>
<evidence type="ECO:0000313" key="1">
    <source>
        <dbReference type="EMBL" id="CBY15886.1"/>
    </source>
</evidence>
<dbReference type="Proteomes" id="UP000001307">
    <property type="component" value="Unassembled WGS sequence"/>
</dbReference>
<reference evidence="1" key="1">
    <citation type="journal article" date="2010" name="Science">
        <title>Plasticity of animal genome architecture unmasked by rapid evolution of a pelagic tunicate.</title>
        <authorList>
            <person name="Denoeud F."/>
            <person name="Henriet S."/>
            <person name="Mungpakdee S."/>
            <person name="Aury J.M."/>
            <person name="Da Silva C."/>
            <person name="Brinkmann H."/>
            <person name="Mikhaleva J."/>
            <person name="Olsen L.C."/>
            <person name="Jubin C."/>
            <person name="Canestro C."/>
            <person name="Bouquet J.M."/>
            <person name="Danks G."/>
            <person name="Poulain J."/>
            <person name="Campsteijn C."/>
            <person name="Adamski M."/>
            <person name="Cross I."/>
            <person name="Yadetie F."/>
            <person name="Muffato M."/>
            <person name="Louis A."/>
            <person name="Butcher S."/>
            <person name="Tsagkogeorga G."/>
            <person name="Konrad A."/>
            <person name="Singh S."/>
            <person name="Jensen M.F."/>
            <person name="Cong E.H."/>
            <person name="Eikeseth-Otteraa H."/>
            <person name="Noel B."/>
            <person name="Anthouard V."/>
            <person name="Porcel B.M."/>
            <person name="Kachouri-Lafond R."/>
            <person name="Nishino A."/>
            <person name="Ugolini M."/>
            <person name="Chourrout P."/>
            <person name="Nishida H."/>
            <person name="Aasland R."/>
            <person name="Huzurbazar S."/>
            <person name="Westhof E."/>
            <person name="Delsuc F."/>
            <person name="Lehrach H."/>
            <person name="Reinhardt R."/>
            <person name="Weissenbach J."/>
            <person name="Roy S.W."/>
            <person name="Artiguenave F."/>
            <person name="Postlethwait J.H."/>
            <person name="Manak J.R."/>
            <person name="Thompson E.M."/>
            <person name="Jaillon O."/>
            <person name="Du Pasquier L."/>
            <person name="Boudinot P."/>
            <person name="Liberles D.A."/>
            <person name="Volff J.N."/>
            <person name="Philippe H."/>
            <person name="Lenhard B."/>
            <person name="Roest Crollius H."/>
            <person name="Wincker P."/>
            <person name="Chourrout D."/>
        </authorList>
    </citation>
    <scope>NUCLEOTIDE SEQUENCE [LARGE SCALE GENOMIC DNA]</scope>
</reference>
<dbReference type="InParanoid" id="E4Y1Z2"/>